<feature type="compositionally biased region" description="Basic and acidic residues" evidence="1">
    <location>
        <begin position="193"/>
        <end position="203"/>
    </location>
</feature>
<feature type="compositionally biased region" description="Basic and acidic residues" evidence="1">
    <location>
        <begin position="174"/>
        <end position="183"/>
    </location>
</feature>
<evidence type="ECO:0000313" key="2">
    <source>
        <dbReference type="EMBL" id="CAI2360531.1"/>
    </source>
</evidence>
<dbReference type="Proteomes" id="UP001295684">
    <property type="component" value="Unassembled WGS sequence"/>
</dbReference>
<keyword evidence="3" id="KW-1185">Reference proteome</keyword>
<evidence type="ECO:0000256" key="1">
    <source>
        <dbReference type="SAM" id="MobiDB-lite"/>
    </source>
</evidence>
<gene>
    <name evidence="2" type="ORF">ECRASSUSDP1_LOCUS1835</name>
</gene>
<name>A0AAD1U1Y0_EUPCR</name>
<accession>A0AAD1U1Y0</accession>
<reference evidence="2" key="1">
    <citation type="submission" date="2023-07" db="EMBL/GenBank/DDBJ databases">
        <authorList>
            <consortium name="AG Swart"/>
            <person name="Singh M."/>
            <person name="Singh A."/>
            <person name="Seah K."/>
            <person name="Emmerich C."/>
        </authorList>
    </citation>
    <scope>NUCLEOTIDE SEQUENCE</scope>
    <source>
        <strain evidence="2">DP1</strain>
    </source>
</reference>
<sequence>MDSRQLGGYSRSPQGRKQGEHLRINFLPPAGRMTSKALNTKTMTEKNISRTKISNINTFSDQNLAWSLSYDNSVIQARIKRDENRMLRRLELCSFSENFKTNKTIKRRTKSKVSLYTIPKCDRISTLNNTTKFLTKRCDSKDPSMMIETKETQSKKEITSKPESLKSDFVGQEENERIERDLGEISSVGSAPEEDKEREKEQCNKPSHSPSPSLQEDLALITQHEQHEKEDSKPVKINVAKRAPPKYNFMQSQAIQEVSEIEEEPAEDQPNRSVVRIASLKKSDKSWKNKSFLVKNLSRSPTKPLENCQKLIPAKKGKIFLKKRTEMLQSKFKKPVQSSDTSGSDWSFMNLNLKRSLRGIRKDKKGLIKYRNPSLLTQMFRSINQTSVKTSSKLSHFSYTSKVPNSQKSLVIFPKTKIYNSSKSSSEFSASGRSSLRSKIIRLHSNKNWFPKIQLQNPPS</sequence>
<feature type="region of interest" description="Disordered" evidence="1">
    <location>
        <begin position="1"/>
        <end position="20"/>
    </location>
</feature>
<dbReference type="AlphaFoldDB" id="A0AAD1U1Y0"/>
<proteinExistence type="predicted"/>
<organism evidence="2 3">
    <name type="scientific">Euplotes crassus</name>
    <dbReference type="NCBI Taxonomy" id="5936"/>
    <lineage>
        <taxon>Eukaryota</taxon>
        <taxon>Sar</taxon>
        <taxon>Alveolata</taxon>
        <taxon>Ciliophora</taxon>
        <taxon>Intramacronucleata</taxon>
        <taxon>Spirotrichea</taxon>
        <taxon>Hypotrichia</taxon>
        <taxon>Euplotida</taxon>
        <taxon>Euplotidae</taxon>
        <taxon>Moneuplotes</taxon>
    </lineage>
</organism>
<feature type="compositionally biased region" description="Basic and acidic residues" evidence="1">
    <location>
        <begin position="144"/>
        <end position="166"/>
    </location>
</feature>
<protein>
    <submittedName>
        <fullName evidence="2">Uncharacterized protein</fullName>
    </submittedName>
</protein>
<feature type="region of interest" description="Disordered" evidence="1">
    <location>
        <begin position="144"/>
        <end position="214"/>
    </location>
</feature>
<comment type="caution">
    <text evidence="2">The sequence shown here is derived from an EMBL/GenBank/DDBJ whole genome shotgun (WGS) entry which is preliminary data.</text>
</comment>
<dbReference type="EMBL" id="CAMPGE010001729">
    <property type="protein sequence ID" value="CAI2360531.1"/>
    <property type="molecule type" value="Genomic_DNA"/>
</dbReference>
<feature type="compositionally biased region" description="Polar residues" evidence="1">
    <location>
        <begin position="204"/>
        <end position="214"/>
    </location>
</feature>
<evidence type="ECO:0000313" key="3">
    <source>
        <dbReference type="Proteomes" id="UP001295684"/>
    </source>
</evidence>